<evidence type="ECO:0000256" key="2">
    <source>
        <dbReference type="ARBA" id="ARBA00022512"/>
    </source>
</evidence>
<protein>
    <submittedName>
        <fullName evidence="9">LPXTG cell wall anchor domain-containing protein</fullName>
    </submittedName>
</protein>
<dbReference type="Gene3D" id="2.60.40.1280">
    <property type="match status" value="1"/>
</dbReference>
<feature type="region of interest" description="Disordered" evidence="6">
    <location>
        <begin position="423"/>
        <end position="548"/>
    </location>
</feature>
<evidence type="ECO:0000259" key="8">
    <source>
        <dbReference type="PROSITE" id="PS50847"/>
    </source>
</evidence>
<comment type="caution">
    <text evidence="9">The sequence shown here is derived from an EMBL/GenBank/DDBJ whole genome shotgun (WGS) entry which is preliminary data.</text>
</comment>
<dbReference type="Pfam" id="PF00746">
    <property type="entry name" value="Gram_pos_anchor"/>
    <property type="match status" value="1"/>
</dbReference>
<dbReference type="Pfam" id="PF17802">
    <property type="entry name" value="SpaA"/>
    <property type="match status" value="1"/>
</dbReference>
<gene>
    <name evidence="9" type="ORF">JHK62_07180</name>
</gene>
<evidence type="ECO:0000313" key="10">
    <source>
        <dbReference type="Proteomes" id="UP000653045"/>
    </source>
</evidence>
<dbReference type="InterPro" id="IPR011252">
    <property type="entry name" value="Fibrogen-bd_dom1"/>
</dbReference>
<keyword evidence="5" id="KW-0572">Peptidoglycan-anchor</keyword>
<dbReference type="InterPro" id="IPR008966">
    <property type="entry name" value="Adhesion_dom_sf"/>
</dbReference>
<evidence type="ECO:0000256" key="3">
    <source>
        <dbReference type="ARBA" id="ARBA00022525"/>
    </source>
</evidence>
<dbReference type="Pfam" id="PF17961">
    <property type="entry name" value="Big_8"/>
    <property type="match status" value="1"/>
</dbReference>
<dbReference type="SUPFAM" id="SSF49478">
    <property type="entry name" value="Cna protein B-type domain"/>
    <property type="match status" value="1"/>
</dbReference>
<dbReference type="PROSITE" id="PS50847">
    <property type="entry name" value="GRAM_POS_ANCHORING"/>
    <property type="match status" value="1"/>
</dbReference>
<dbReference type="PANTHER" id="PTHR31737">
    <property type="entry name" value="PROTEIN TOS1"/>
    <property type="match status" value="1"/>
</dbReference>
<dbReference type="SUPFAM" id="SSF49401">
    <property type="entry name" value="Bacterial adhesins"/>
    <property type="match status" value="2"/>
</dbReference>
<dbReference type="Gene3D" id="2.60.40.740">
    <property type="match status" value="1"/>
</dbReference>
<dbReference type="Proteomes" id="UP000653045">
    <property type="component" value="Unassembled WGS sequence"/>
</dbReference>
<keyword evidence="7" id="KW-1133">Transmembrane helix</keyword>
<sequence length="574" mass="63949">MMKKLTFYFLALVLLIPVLLGISRETVKTDEVGDVVTKVYVTDNEGNPLTGSVRQWQQFRIGADFTLPNNQVKSGDTTVITIPEELEFSPMSQDFKVLTKDDEIVANAEVKTNRQIVLTYTDYVEKNSDISGSLYIYVRVDHNKFKENKDITASLDVNGKLVPGDKFNYEGIGNPHPRKLSKSGWRNEDDPQIIEYLIAVNRDKQALPGVQILDQLTEPYLSYIPDSLVIYTGNWEYNNERSDWSLLNIQDVTNQYNAAFTGNSFSINFGDIQADQGFLIRYQVKIAHAPIDGEKFNNKATIISYNGLNKEEIFNYIFQTAGGEAIGYTYGISIKKTDQDGTPLKDVTFDVIRKRTGLSVGQITTDDNGVGTIDKLLKDEYILKETNVPDGYKPVDDIIISESDFDTNSKLANKTIINEKITTTTTTTTEEPKTTTSTTTEEPKTTTSTTTEEPKTTTSTTTEEPKTTTSTTTEEPKTTTSTTTEEPKTTTSTTTEEPKTTTSTTTEEPKTTTSTTTEEPKTTTSTTTEEPKTTTTEKPKLPKTGENNNGLLIVFGIAIVGLVGFYVYKRQQKN</sequence>
<evidence type="ECO:0000313" key="9">
    <source>
        <dbReference type="EMBL" id="MBJ8326452.1"/>
    </source>
</evidence>
<dbReference type="InterPro" id="IPR041171">
    <property type="entry name" value="SDR_Ig"/>
</dbReference>
<name>A0ABS0ZKC3_9STRE</name>
<dbReference type="RefSeq" id="WP_199576092.1">
    <property type="nucleotide sequence ID" value="NZ_JAENBO010000007.1"/>
</dbReference>
<dbReference type="NCBIfam" id="TIGR01167">
    <property type="entry name" value="LPXTG_anchor"/>
    <property type="match status" value="1"/>
</dbReference>
<evidence type="ECO:0000256" key="7">
    <source>
        <dbReference type="SAM" id="Phobius"/>
    </source>
</evidence>
<dbReference type="InterPro" id="IPR013783">
    <property type="entry name" value="Ig-like_fold"/>
</dbReference>
<feature type="compositionally biased region" description="Basic and acidic residues" evidence="6">
    <location>
        <begin position="529"/>
        <end position="540"/>
    </location>
</feature>
<comment type="subcellular location">
    <subcellularLocation>
        <location evidence="1">Secreted</location>
        <location evidence="1">Cell wall</location>
        <topology evidence="1">Peptidoglycan-anchor</topology>
    </subcellularLocation>
</comment>
<dbReference type="Gene3D" id="2.60.40.10">
    <property type="entry name" value="Immunoglobulins"/>
    <property type="match status" value="1"/>
</dbReference>
<keyword evidence="4" id="KW-0732">Signal</keyword>
<feature type="compositionally biased region" description="Low complexity" evidence="6">
    <location>
        <begin position="423"/>
        <end position="528"/>
    </location>
</feature>
<dbReference type="PANTHER" id="PTHR31737:SF2">
    <property type="entry name" value="PROTEIN TOS1"/>
    <property type="match status" value="1"/>
</dbReference>
<proteinExistence type="predicted"/>
<keyword evidence="7" id="KW-0812">Transmembrane</keyword>
<accession>A0ABS0ZKC3</accession>
<organism evidence="9 10">
    <name type="scientific">Streptococcus pacificus</name>
    <dbReference type="NCBI Taxonomy" id="2740577"/>
    <lineage>
        <taxon>Bacteria</taxon>
        <taxon>Bacillati</taxon>
        <taxon>Bacillota</taxon>
        <taxon>Bacilli</taxon>
        <taxon>Lactobacillales</taxon>
        <taxon>Streptococcaceae</taxon>
        <taxon>Streptococcus</taxon>
    </lineage>
</organism>
<reference evidence="9 10" key="1">
    <citation type="journal article" date="2021" name="Int. J. Syst. Evol. Microbiol.">
        <title>Streptococcus vicugnae sp. nov., isolated from faeces of alpacas (Vicugna pacos) and cattle (Bos taurus), Streptococcus zalophi sp. nov., and Streptococcus pacificus sp. nov., isolated from respiratory tract of California sea lions (Zalophus californianus).</title>
        <authorList>
            <person name="Volokhov D.V."/>
            <person name="Zagorodnyaya T.A."/>
            <person name="Shen Z."/>
            <person name="Blom J."/>
            <person name="Furtak V.A."/>
            <person name="Eisenberg T."/>
            <person name="Fan P."/>
            <person name="Jeong K.C."/>
            <person name="Gao Y."/>
            <person name="Zhang S."/>
            <person name="Amselle M."/>
        </authorList>
    </citation>
    <scope>NUCLEOTIDE SEQUENCE [LARGE SCALE GENOMIC DNA]</scope>
    <source>
        <strain evidence="9 10">CSL7591</strain>
    </source>
</reference>
<feature type="transmembrane region" description="Helical" evidence="7">
    <location>
        <begin position="550"/>
        <end position="568"/>
    </location>
</feature>
<evidence type="ECO:0000256" key="4">
    <source>
        <dbReference type="ARBA" id="ARBA00022729"/>
    </source>
</evidence>
<dbReference type="InterPro" id="IPR041033">
    <property type="entry name" value="SpaA_PFL_dom_1"/>
</dbReference>
<keyword evidence="10" id="KW-1185">Reference proteome</keyword>
<evidence type="ECO:0000256" key="1">
    <source>
        <dbReference type="ARBA" id="ARBA00004168"/>
    </source>
</evidence>
<evidence type="ECO:0000256" key="6">
    <source>
        <dbReference type="SAM" id="MobiDB-lite"/>
    </source>
</evidence>
<keyword evidence="3" id="KW-0964">Secreted</keyword>
<keyword evidence="7" id="KW-0472">Membrane</keyword>
<dbReference type="InterPro" id="IPR019931">
    <property type="entry name" value="LPXTG_anchor"/>
</dbReference>
<dbReference type="EMBL" id="JAENBO010000007">
    <property type="protein sequence ID" value="MBJ8326452.1"/>
    <property type="molecule type" value="Genomic_DNA"/>
</dbReference>
<feature type="domain" description="Gram-positive cocci surface proteins LPxTG" evidence="8">
    <location>
        <begin position="541"/>
        <end position="574"/>
    </location>
</feature>
<evidence type="ECO:0000256" key="5">
    <source>
        <dbReference type="ARBA" id="ARBA00023088"/>
    </source>
</evidence>
<keyword evidence="2" id="KW-0134">Cell wall</keyword>